<dbReference type="GO" id="GO:0005634">
    <property type="term" value="C:nucleus"/>
    <property type="evidence" value="ECO:0007669"/>
    <property type="project" value="UniProtKB-SubCell"/>
</dbReference>
<feature type="region of interest" description="Disordered" evidence="6">
    <location>
        <begin position="1"/>
        <end position="28"/>
    </location>
</feature>
<dbReference type="CDD" id="cd00067">
    <property type="entry name" value="GAL4"/>
    <property type="match status" value="1"/>
</dbReference>
<dbReference type="PROSITE" id="PS00463">
    <property type="entry name" value="ZN2_CY6_FUNGAL_1"/>
    <property type="match status" value="1"/>
</dbReference>
<organism evidence="9 10">
    <name type="scientific">Ustilago hordei</name>
    <name type="common">Barley covered smut fungus</name>
    <dbReference type="NCBI Taxonomy" id="120017"/>
    <lineage>
        <taxon>Eukaryota</taxon>
        <taxon>Fungi</taxon>
        <taxon>Dikarya</taxon>
        <taxon>Basidiomycota</taxon>
        <taxon>Ustilaginomycotina</taxon>
        <taxon>Ustilaginomycetes</taxon>
        <taxon>Ustilaginales</taxon>
        <taxon>Ustilaginaceae</taxon>
        <taxon>Ustilago</taxon>
    </lineage>
</organism>
<dbReference type="STRING" id="1128400.I2G2N2"/>
<dbReference type="OMA" id="ATIANNH"/>
<feature type="compositionally biased region" description="Low complexity" evidence="6">
    <location>
        <begin position="12"/>
        <end position="21"/>
    </location>
</feature>
<keyword evidence="5" id="KW-0539">Nucleus</keyword>
<keyword evidence="2" id="KW-0805">Transcription regulation</keyword>
<comment type="caution">
    <text evidence="9">The sequence shown here is derived from an EMBL/GenBank/DDBJ whole genome shotgun (WGS) entry which is preliminary data.</text>
</comment>
<evidence type="ECO:0000259" key="8">
    <source>
        <dbReference type="PROSITE" id="PS50048"/>
    </source>
</evidence>
<gene>
    <name evidence="9" type="ORF">UHOR_02562</name>
</gene>
<dbReference type="PANTHER" id="PTHR31845">
    <property type="entry name" value="FINGER DOMAIN PROTEIN, PUTATIVE-RELATED"/>
    <property type="match status" value="1"/>
</dbReference>
<dbReference type="GO" id="GO:0000981">
    <property type="term" value="F:DNA-binding transcription factor activity, RNA polymerase II-specific"/>
    <property type="evidence" value="ECO:0007669"/>
    <property type="project" value="InterPro"/>
</dbReference>
<keyword evidence="4" id="KW-0804">Transcription</keyword>
<dbReference type="AlphaFoldDB" id="I2G2N2"/>
<dbReference type="SUPFAM" id="SSF57701">
    <property type="entry name" value="Zn2/Cys6 DNA-binding domain"/>
    <property type="match status" value="1"/>
</dbReference>
<dbReference type="eggNOG" id="ENOG502QW6D">
    <property type="taxonomic scope" value="Eukaryota"/>
</dbReference>
<dbReference type="Gene3D" id="4.10.240.10">
    <property type="entry name" value="Zn(2)-C6 fungal-type DNA-binding domain"/>
    <property type="match status" value="1"/>
</dbReference>
<feature type="domain" description="Zn(2)-C6 fungal-type" evidence="8">
    <location>
        <begin position="50"/>
        <end position="81"/>
    </location>
</feature>
<sequence length="731" mass="79259">MTTETSIHQRRSNSTASSSASHCIFTDHPPRSHSLDISISSGGGNKVIGACSSCRRSKVKCEHDGTAPCKRCKNGGYECTFKPREMGSALLQDEWRIQTDETLSKIVGAIDALVQHQQEAGEEDSGMGRKRKAKVEIDDGASRYAQASSRNGMGSIKDVTGTVGGYPASVGSHHLPSTSTSRYQLATGSTAMTPQLEAYLRSTFKRPSLAFGMDQAGPILNDPRTTHLQSSAATLDPFALPPQAESSTRSVDSSNPIRATLKVRGSLPLPSIATIANNHLPLGSPLSLRPSQYRFPGPTLGSADPRLDAIRLGLLPSHTARSLFSSYAKHIEPFSFCFPDFPSTSNLTPVLLSSITTVSSLLSTSHQLRSLHLRLRTDFLDRTHPYAPLSPSDEFNPESGIGTEEVIGACIFSTYDPSPHGRQIARAARWWSEKYSYESGPHAGLTVGEMVAILPPVRNVNIQDRVRVWLSAFIAELHQCEIHGREAIMEAVSPCSYAKSLQLDANGGAGTKQDACLVFYARIAYLVGKARETSGGGAEGLLELARQVTKSWCETRALLGTEVERGRDTYDNTLDLHYTLAKASIYIRTHNALSSAGTGEAAAEVVACSQACKSACLDSIRLLMREKAGFLGNLAALPVIYHYWIVGCVIFLLQLCSPERMFYRLGLMLNGEIDEVLRLVGLFMEQYVSELDGCSTRIVVEEGEEEEVMKHPVMEAALAVGEMLASVQATI</sequence>
<evidence type="ECO:0000256" key="3">
    <source>
        <dbReference type="ARBA" id="ARBA00023125"/>
    </source>
</evidence>
<accession>I2G2N2</accession>
<dbReference type="InterPro" id="IPR051089">
    <property type="entry name" value="prtT"/>
</dbReference>
<dbReference type="OrthoDB" id="39175at2759"/>
<keyword evidence="10" id="KW-1185">Reference proteome</keyword>
<dbReference type="PANTHER" id="PTHR31845:SF19">
    <property type="entry name" value="TRANSCRIPTION FACTOR DOMAIN-CONTAINING PROTEIN"/>
    <property type="match status" value="1"/>
</dbReference>
<comment type="subcellular location">
    <subcellularLocation>
        <location evidence="1">Nucleus</location>
    </subcellularLocation>
</comment>
<dbReference type="GO" id="GO:0008270">
    <property type="term" value="F:zinc ion binding"/>
    <property type="evidence" value="ECO:0007669"/>
    <property type="project" value="InterPro"/>
</dbReference>
<evidence type="ECO:0000256" key="5">
    <source>
        <dbReference type="ARBA" id="ARBA00023242"/>
    </source>
</evidence>
<reference evidence="9 10" key="1">
    <citation type="journal article" date="2012" name="Plant Cell">
        <title>Genome comparison of barley and maize smut fungi reveals targeted loss of RNA silencing components and species-specific presence of transposable elements.</title>
        <authorList>
            <person name="Laurie J.D."/>
            <person name="Ali S."/>
            <person name="Linning R."/>
            <person name="Mannhaupt G."/>
            <person name="Wong P."/>
            <person name="Gueldener U."/>
            <person name="Muensterkoetter M."/>
            <person name="Moore R."/>
            <person name="Kahmann R."/>
            <person name="Bakkeren G."/>
            <person name="Schirawski J."/>
        </authorList>
    </citation>
    <scope>NUCLEOTIDE SEQUENCE [LARGE SCALE GENOMIC DNA]</scope>
    <source>
        <strain evidence="10">Uh4875-4</strain>
    </source>
</reference>
<evidence type="ECO:0000313" key="9">
    <source>
        <dbReference type="EMBL" id="CCF53425.1"/>
    </source>
</evidence>
<dbReference type="SMART" id="SM00066">
    <property type="entry name" value="GAL4"/>
    <property type="match status" value="1"/>
</dbReference>
<evidence type="ECO:0000256" key="6">
    <source>
        <dbReference type="SAM" id="MobiDB-lite"/>
    </source>
</evidence>
<evidence type="ECO:0000256" key="1">
    <source>
        <dbReference type="ARBA" id="ARBA00004123"/>
    </source>
</evidence>
<proteinExistence type="predicted"/>
<dbReference type="GO" id="GO:0000976">
    <property type="term" value="F:transcription cis-regulatory region binding"/>
    <property type="evidence" value="ECO:0007669"/>
    <property type="project" value="TreeGrafter"/>
</dbReference>
<dbReference type="InterPro" id="IPR001138">
    <property type="entry name" value="Zn2Cys6_DnaBD"/>
</dbReference>
<evidence type="ECO:0000313" key="10">
    <source>
        <dbReference type="Proteomes" id="UP000006174"/>
    </source>
</evidence>
<dbReference type="PROSITE" id="PS50048">
    <property type="entry name" value="ZN2_CY6_FUNGAL_2"/>
    <property type="match status" value="1"/>
</dbReference>
<dbReference type="HOGENOM" id="CLU_387841_0_0_1"/>
<keyword evidence="7" id="KW-1133">Transmembrane helix</keyword>
<feature type="transmembrane region" description="Helical" evidence="7">
    <location>
        <begin position="630"/>
        <end position="655"/>
    </location>
</feature>
<keyword evidence="7" id="KW-0472">Membrane</keyword>
<name>I2G2N2_USTHO</name>
<evidence type="ECO:0000256" key="4">
    <source>
        <dbReference type="ARBA" id="ARBA00023163"/>
    </source>
</evidence>
<evidence type="ECO:0000256" key="2">
    <source>
        <dbReference type="ARBA" id="ARBA00023015"/>
    </source>
</evidence>
<keyword evidence="3" id="KW-0238">DNA-binding</keyword>
<dbReference type="InterPro" id="IPR036864">
    <property type="entry name" value="Zn2-C6_fun-type_DNA-bd_sf"/>
</dbReference>
<dbReference type="CDD" id="cd12148">
    <property type="entry name" value="fungal_TF_MHR"/>
    <property type="match status" value="1"/>
</dbReference>
<protein>
    <recommendedName>
        <fullName evidence="8">Zn(2)-C6 fungal-type domain-containing protein</fullName>
    </recommendedName>
</protein>
<dbReference type="EMBL" id="CAGI01000182">
    <property type="protein sequence ID" value="CCF53425.1"/>
    <property type="molecule type" value="Genomic_DNA"/>
</dbReference>
<evidence type="ECO:0000256" key="7">
    <source>
        <dbReference type="SAM" id="Phobius"/>
    </source>
</evidence>
<dbReference type="Proteomes" id="UP000006174">
    <property type="component" value="Unassembled WGS sequence"/>
</dbReference>
<keyword evidence="7" id="KW-0812">Transmembrane</keyword>
<dbReference type="Pfam" id="PF00172">
    <property type="entry name" value="Zn_clus"/>
    <property type="match status" value="1"/>
</dbReference>